<dbReference type="InterPro" id="IPR004869">
    <property type="entry name" value="MMPL_dom"/>
</dbReference>
<dbReference type="PANTHER" id="PTHR33406:SF6">
    <property type="entry name" value="MEMBRANE PROTEIN YDGH-RELATED"/>
    <property type="match status" value="1"/>
</dbReference>
<keyword evidence="3" id="KW-1003">Cell membrane</keyword>
<dbReference type="RefSeq" id="WP_123041698.1">
    <property type="nucleotide sequence ID" value="NZ_CP033433.1"/>
</dbReference>
<accession>A0A3G3JZE9</accession>
<feature type="transmembrane region" description="Helical" evidence="8">
    <location>
        <begin position="921"/>
        <end position="941"/>
    </location>
</feature>
<comment type="similarity">
    <text evidence="2">Belongs to the resistance-nodulation-cell division (RND) (TC 2.A.6) family. MmpL subfamily.</text>
</comment>
<dbReference type="Pfam" id="PF03176">
    <property type="entry name" value="MMPL"/>
    <property type="match status" value="2"/>
</dbReference>
<feature type="transmembrane region" description="Helical" evidence="8">
    <location>
        <begin position="187"/>
        <end position="203"/>
    </location>
</feature>
<evidence type="ECO:0000259" key="9">
    <source>
        <dbReference type="PROSITE" id="PS50156"/>
    </source>
</evidence>
<dbReference type="EMBL" id="CP033433">
    <property type="protein sequence ID" value="AYQ73614.1"/>
    <property type="molecule type" value="Genomic_DNA"/>
</dbReference>
<feature type="transmembrane region" description="Helical" evidence="8">
    <location>
        <begin position="781"/>
        <end position="800"/>
    </location>
</feature>
<feature type="transmembrane region" description="Helical" evidence="8">
    <location>
        <begin position="285"/>
        <end position="308"/>
    </location>
</feature>
<dbReference type="InterPro" id="IPR000731">
    <property type="entry name" value="SSD"/>
</dbReference>
<feature type="transmembrane region" description="Helical" evidence="8">
    <location>
        <begin position="372"/>
        <end position="390"/>
    </location>
</feature>
<evidence type="ECO:0000313" key="11">
    <source>
        <dbReference type="Proteomes" id="UP000269097"/>
    </source>
</evidence>
<dbReference type="InterPro" id="IPR050545">
    <property type="entry name" value="Mycobact_MmpL"/>
</dbReference>
<keyword evidence="6 8" id="KW-0472">Membrane</keyword>
<feature type="transmembrane region" description="Helical" evidence="8">
    <location>
        <begin position="243"/>
        <end position="264"/>
    </location>
</feature>
<dbReference type="Gene3D" id="1.10.287.950">
    <property type="entry name" value="Methyl-accepting chemotaxis protein"/>
    <property type="match status" value="1"/>
</dbReference>
<keyword evidence="5 8" id="KW-1133">Transmembrane helix</keyword>
<gene>
    <name evidence="10" type="ORF">EAV92_14110</name>
</gene>
<evidence type="ECO:0000256" key="1">
    <source>
        <dbReference type="ARBA" id="ARBA00004651"/>
    </source>
</evidence>
<evidence type="ECO:0000256" key="8">
    <source>
        <dbReference type="SAM" id="Phobius"/>
    </source>
</evidence>
<evidence type="ECO:0000256" key="3">
    <source>
        <dbReference type="ARBA" id="ARBA00022475"/>
    </source>
</evidence>
<dbReference type="GO" id="GO:0005886">
    <property type="term" value="C:plasma membrane"/>
    <property type="evidence" value="ECO:0007669"/>
    <property type="project" value="UniProtKB-SubCell"/>
</dbReference>
<evidence type="ECO:0000256" key="5">
    <source>
        <dbReference type="ARBA" id="ARBA00022989"/>
    </source>
</evidence>
<comment type="subcellular location">
    <subcellularLocation>
        <location evidence="1">Cell membrane</location>
        <topology evidence="1">Multi-pass membrane protein</topology>
    </subcellularLocation>
</comment>
<feature type="domain" description="SSD" evidence="9">
    <location>
        <begin position="810"/>
        <end position="938"/>
    </location>
</feature>
<reference evidence="10 11" key="1">
    <citation type="submission" date="2018-10" db="EMBL/GenBank/DDBJ databases">
        <title>Genome Sequence of Cohnella sp.</title>
        <authorList>
            <person name="Srinivasan S."/>
            <person name="Kim M.K."/>
        </authorList>
    </citation>
    <scope>NUCLEOTIDE SEQUENCE [LARGE SCALE GENOMIC DNA]</scope>
    <source>
        <strain evidence="10 11">18JY8-7</strain>
    </source>
</reference>
<dbReference type="Proteomes" id="UP000269097">
    <property type="component" value="Chromosome"/>
</dbReference>
<dbReference type="Gene3D" id="1.20.1640.10">
    <property type="entry name" value="Multidrug efflux transporter AcrB transmembrane domain"/>
    <property type="match status" value="2"/>
</dbReference>
<proteinExistence type="inferred from homology"/>
<name>A0A3G3JZE9_9BACL</name>
<feature type="transmembrane region" description="Helical" evidence="8">
    <location>
        <begin position="841"/>
        <end position="864"/>
    </location>
</feature>
<dbReference type="AlphaFoldDB" id="A0A3G3JZE9"/>
<evidence type="ECO:0000256" key="2">
    <source>
        <dbReference type="ARBA" id="ARBA00010157"/>
    </source>
</evidence>
<evidence type="ECO:0000256" key="4">
    <source>
        <dbReference type="ARBA" id="ARBA00022692"/>
    </source>
</evidence>
<feature type="transmembrane region" description="Helical" evidence="8">
    <location>
        <begin position="807"/>
        <end position="829"/>
    </location>
</feature>
<feature type="transmembrane region" description="Helical" evidence="8">
    <location>
        <begin position="314"/>
        <end position="339"/>
    </location>
</feature>
<organism evidence="10 11">
    <name type="scientific">Cohnella candidum</name>
    <dbReference type="NCBI Taxonomy" id="2674991"/>
    <lineage>
        <taxon>Bacteria</taxon>
        <taxon>Bacillati</taxon>
        <taxon>Bacillota</taxon>
        <taxon>Bacilli</taxon>
        <taxon>Bacillales</taxon>
        <taxon>Paenibacillaceae</taxon>
        <taxon>Cohnella</taxon>
    </lineage>
</organism>
<feature type="region of interest" description="Disordered" evidence="7">
    <location>
        <begin position="532"/>
        <end position="565"/>
    </location>
</feature>
<sequence length="973" mass="102458">MDKWVKWTSKLRWALLAVWIALAAVSVAALPDLQEIVKKTEQKFLPADSESLRATKLLEQVNPSSRAASNAVIVLSRDGGLQASDQAWMDDLLAKLDREKEQLGITGVISSQTQPELKERFLSKDGTTAIAIVNLPKADFEDTTLVTLEKLKKLVKQAPSGTKAELTGAAPISQEFQQSSQDGLKKTELLTVGLVLVILLIVFRSPVAPLIPLVTIGISLVISRGLIAAATDLGLPVSNFTESFLIAVLFGAGTDYCILMIQRFREELSKDGDRRLAMVRTMSGVGKTIFFSASTVFAAFFLIGFAQFGLYQSAAGVAIGVVVTLIAAMTLAPALLLLLGRAAYWPMKVGSGHGHGESRLWGAAAKLSSKRAGLVILVVAILLAPVTLLFKGQRSFDDIAEINPELGSVVGFRQVEKSFGSGEVFPVSIAITSSASMRTPSALAALEQASVDAMKVPGVQEVRSAVRPLGRQLTELTVPDQLGKTSDAIGQLKDGVAKVGAGLQDAGKQLSGGQADMDKLTGGLRDMAAKTQEAQKGAGELRGGLEQSASGASRIASGLKDSSGAASSMKSDIDMLLKAHPELAKDPNMLAIAAKQQALAEGLKSLAAGAAPLSQGLIGMVPALRQLGDGLGQLAGGHLQAAQGVESLQTGLGKLTDGLKQGSDGLGQVTEGLGKVQAAQEDIASEGKNQIGGWVLPEEALNTDSFKQALDFYVSEDGKVTKFDIILKENPYSGEAMDTVDKVTSALRQSLGASVIPDAKVYASGTSARYNELRDISFNDFVRTGMLVLAGIAIVLMLLLRSVLAPLYVLLSLGFNYLVTMGIVEFLFVKILGYPGLSWTVSFFIFLIIVALGVDYSIFLMARFKEEYRTGAVAAAMAKAMTTTGGVIVSAAVIMGGTFGALGFSGVVTLVQIGVGTLIGLLLYAVIFMALVVPSFSILFGEANWWPFRRKDTAKAAGHSESLQAGGTATDAL</sequence>
<evidence type="ECO:0000256" key="7">
    <source>
        <dbReference type="SAM" id="MobiDB-lite"/>
    </source>
</evidence>
<evidence type="ECO:0000256" key="6">
    <source>
        <dbReference type="ARBA" id="ARBA00023136"/>
    </source>
</evidence>
<dbReference type="PANTHER" id="PTHR33406">
    <property type="entry name" value="MEMBRANE PROTEIN MJ1562-RELATED"/>
    <property type="match status" value="1"/>
</dbReference>
<protein>
    <submittedName>
        <fullName evidence="10">MMPL family transporter</fullName>
    </submittedName>
</protein>
<evidence type="ECO:0000313" key="10">
    <source>
        <dbReference type="EMBL" id="AYQ73614.1"/>
    </source>
</evidence>
<keyword evidence="11" id="KW-1185">Reference proteome</keyword>
<dbReference type="PROSITE" id="PS50156">
    <property type="entry name" value="SSD"/>
    <property type="match status" value="1"/>
</dbReference>
<feature type="transmembrane region" description="Helical" evidence="8">
    <location>
        <begin position="885"/>
        <end position="915"/>
    </location>
</feature>
<keyword evidence="4 8" id="KW-0812">Transmembrane</keyword>
<dbReference type="KEGG" id="coh:EAV92_14110"/>
<feature type="transmembrane region" description="Helical" evidence="8">
    <location>
        <begin position="210"/>
        <end position="231"/>
    </location>
</feature>
<dbReference type="SUPFAM" id="SSF82866">
    <property type="entry name" value="Multidrug efflux transporter AcrB transmembrane domain"/>
    <property type="match status" value="2"/>
</dbReference>